<feature type="region of interest" description="Disordered" evidence="2">
    <location>
        <begin position="324"/>
        <end position="398"/>
    </location>
</feature>
<gene>
    <name evidence="3" type="ORF">TCE0_042f15169</name>
</gene>
<comment type="caution">
    <text evidence="3">The sequence shown here is derived from an EMBL/GenBank/DDBJ whole genome shotgun (WGS) entry which is preliminary data.</text>
</comment>
<feature type="compositionally biased region" description="Polar residues" evidence="2">
    <location>
        <begin position="269"/>
        <end position="281"/>
    </location>
</feature>
<dbReference type="EMBL" id="DF933838">
    <property type="protein sequence ID" value="GAM41783.1"/>
    <property type="molecule type" value="Genomic_DNA"/>
</dbReference>
<dbReference type="GO" id="GO:0030289">
    <property type="term" value="C:protein phosphatase 4 complex"/>
    <property type="evidence" value="ECO:0007669"/>
    <property type="project" value="InterPro"/>
</dbReference>
<evidence type="ECO:0000313" key="4">
    <source>
        <dbReference type="Proteomes" id="UP000053095"/>
    </source>
</evidence>
<dbReference type="GO" id="GO:0005737">
    <property type="term" value="C:cytoplasm"/>
    <property type="evidence" value="ECO:0007669"/>
    <property type="project" value="TreeGrafter"/>
</dbReference>
<name>A0A6V8HPW7_TALPI</name>
<evidence type="ECO:0008006" key="5">
    <source>
        <dbReference type="Google" id="ProtNLM"/>
    </source>
</evidence>
<sequence length="398" mass="42848">MLLDEDLLEKVAQDGSMNYDRWPEQLEPLIQRLDEIISEFPIPKVPPEIASSYASSSYAFHDSLQSSNKENAPPSPSTTQTTHNGASASTSEYATANETIVPNSQPSQPDTNSLPPPLQSLIASIKSTLRTYFASKPPHTVQRLAELVLRPTRQYRTLPAYLRAVDRVVSVSSSADIFPLPRTGYSPDDELANGITNGARSSFMVTDESLGSDESLGGALLTPIPWLRNHDLEAVQAEMIAEGAVPLRADAAVTQGELIRQEQEAGLVATSQTPHVSSRSLTENEENGENSSPQPEEIPHARGPSVLGVEDLGLQDGKGVEMVLSDPNKSQEEEKSEMDVSDSAVDLLPDSVVSEAATKENGKDDDDDIILDDQVTAPLTETSTELETEGSITQDGTG</sequence>
<protein>
    <recommendedName>
        <fullName evidence="5">Protein phosphatase 4 core regulatory subunit R2</fullName>
    </recommendedName>
</protein>
<comment type="similarity">
    <text evidence="1">Belongs to the PPP4R2 family.</text>
</comment>
<dbReference type="GO" id="GO:0019888">
    <property type="term" value="F:protein phosphatase regulator activity"/>
    <property type="evidence" value="ECO:0007669"/>
    <property type="project" value="InterPro"/>
</dbReference>
<dbReference type="PANTHER" id="PTHR16487:SF0">
    <property type="entry name" value="PROTEIN PHOSPHATASE 4 REGULATORY SUBUNIT 2-RELATED"/>
    <property type="match status" value="1"/>
</dbReference>
<dbReference type="InterPro" id="IPR015267">
    <property type="entry name" value="PPP4R2"/>
</dbReference>
<dbReference type="GO" id="GO:0005634">
    <property type="term" value="C:nucleus"/>
    <property type="evidence" value="ECO:0007669"/>
    <property type="project" value="TreeGrafter"/>
</dbReference>
<dbReference type="PANTHER" id="PTHR16487">
    <property type="entry name" value="PPP4R2-RELATED PROTEIN"/>
    <property type="match status" value="1"/>
</dbReference>
<dbReference type="AlphaFoldDB" id="A0A6V8HPW7"/>
<feature type="region of interest" description="Disordered" evidence="2">
    <location>
        <begin position="264"/>
        <end position="311"/>
    </location>
</feature>
<reference evidence="4" key="1">
    <citation type="journal article" date="2015" name="Genome Announc.">
        <title>Draft genome sequence of Talaromyces cellulolyticus strain Y-94, a source of lignocellulosic biomass-degrading enzymes.</title>
        <authorList>
            <person name="Fujii T."/>
            <person name="Koike H."/>
            <person name="Sawayama S."/>
            <person name="Yano S."/>
            <person name="Inoue H."/>
        </authorList>
    </citation>
    <scope>NUCLEOTIDE SEQUENCE [LARGE SCALE GENOMIC DNA]</scope>
    <source>
        <strain evidence="4">Y-94</strain>
    </source>
</reference>
<evidence type="ECO:0000313" key="3">
    <source>
        <dbReference type="EMBL" id="GAM41783.1"/>
    </source>
</evidence>
<dbReference type="Proteomes" id="UP000053095">
    <property type="component" value="Unassembled WGS sequence"/>
</dbReference>
<accession>A0A6V8HPW7</accession>
<evidence type="ECO:0000256" key="1">
    <source>
        <dbReference type="ARBA" id="ARBA00009207"/>
    </source>
</evidence>
<organism evidence="3 4">
    <name type="scientific">Talaromyces pinophilus</name>
    <name type="common">Penicillium pinophilum</name>
    <dbReference type="NCBI Taxonomy" id="128442"/>
    <lineage>
        <taxon>Eukaryota</taxon>
        <taxon>Fungi</taxon>
        <taxon>Dikarya</taxon>
        <taxon>Ascomycota</taxon>
        <taxon>Pezizomycotina</taxon>
        <taxon>Eurotiomycetes</taxon>
        <taxon>Eurotiomycetidae</taxon>
        <taxon>Eurotiales</taxon>
        <taxon>Trichocomaceae</taxon>
        <taxon>Talaromyces</taxon>
        <taxon>Talaromyces sect. Talaromyces</taxon>
    </lineage>
</organism>
<keyword evidence="4" id="KW-1185">Reference proteome</keyword>
<proteinExistence type="inferred from homology"/>
<evidence type="ECO:0000256" key="2">
    <source>
        <dbReference type="SAM" id="MobiDB-lite"/>
    </source>
</evidence>
<feature type="region of interest" description="Disordered" evidence="2">
    <location>
        <begin position="62"/>
        <end position="90"/>
    </location>
</feature>
<feature type="compositionally biased region" description="Polar residues" evidence="2">
    <location>
        <begin position="77"/>
        <end position="90"/>
    </location>
</feature>
<dbReference type="Pfam" id="PF09184">
    <property type="entry name" value="PPP4R2"/>
    <property type="match status" value="1"/>
</dbReference>